<feature type="domain" description="EamA" evidence="7">
    <location>
        <begin position="150"/>
        <end position="277"/>
    </location>
</feature>
<gene>
    <name evidence="8" type="ordered locus">Curi_c26500</name>
</gene>
<evidence type="ECO:0000256" key="6">
    <source>
        <dbReference type="SAM" id="Phobius"/>
    </source>
</evidence>
<dbReference type="Pfam" id="PF00892">
    <property type="entry name" value="EamA"/>
    <property type="match status" value="2"/>
</dbReference>
<feature type="transmembrane region" description="Helical" evidence="6">
    <location>
        <begin position="93"/>
        <end position="115"/>
    </location>
</feature>
<dbReference type="RefSeq" id="WP_014968779.1">
    <property type="nucleotide sequence ID" value="NC_018664.1"/>
</dbReference>
<feature type="transmembrane region" description="Helical" evidence="6">
    <location>
        <begin position="238"/>
        <end position="255"/>
    </location>
</feature>
<dbReference type="InterPro" id="IPR037185">
    <property type="entry name" value="EmrE-like"/>
</dbReference>
<dbReference type="PANTHER" id="PTHR22911">
    <property type="entry name" value="ACYL-MALONYL CONDENSING ENZYME-RELATED"/>
    <property type="match status" value="1"/>
</dbReference>
<comment type="subcellular location">
    <subcellularLocation>
        <location evidence="1">Membrane</location>
        <topology evidence="1">Multi-pass membrane protein</topology>
    </subcellularLocation>
</comment>
<feature type="transmembrane region" description="Helical" evidence="6">
    <location>
        <begin position="122"/>
        <end position="140"/>
    </location>
</feature>
<feature type="transmembrane region" description="Helical" evidence="6">
    <location>
        <begin position="40"/>
        <end position="57"/>
    </location>
</feature>
<feature type="transmembrane region" description="Helical" evidence="6">
    <location>
        <begin position="261"/>
        <end position="279"/>
    </location>
</feature>
<dbReference type="SUPFAM" id="SSF103481">
    <property type="entry name" value="Multidrug resistance efflux transporter EmrE"/>
    <property type="match status" value="2"/>
</dbReference>
<dbReference type="GO" id="GO:0016020">
    <property type="term" value="C:membrane"/>
    <property type="evidence" value="ECO:0007669"/>
    <property type="project" value="UniProtKB-SubCell"/>
</dbReference>
<dbReference type="KEGG" id="cad:Curi_c26500"/>
<dbReference type="Proteomes" id="UP000006094">
    <property type="component" value="Chromosome"/>
</dbReference>
<evidence type="ECO:0000256" key="4">
    <source>
        <dbReference type="ARBA" id="ARBA00022989"/>
    </source>
</evidence>
<evidence type="ECO:0000313" key="9">
    <source>
        <dbReference type="Proteomes" id="UP000006094"/>
    </source>
</evidence>
<evidence type="ECO:0000256" key="3">
    <source>
        <dbReference type="ARBA" id="ARBA00022692"/>
    </source>
</evidence>
<comment type="similarity">
    <text evidence="2">Belongs to the EamA transporter family.</text>
</comment>
<feature type="transmembrane region" description="Helical" evidence="6">
    <location>
        <begin position="146"/>
        <end position="166"/>
    </location>
</feature>
<protein>
    <submittedName>
        <fullName evidence="8">Drug/metabolite transporter, EamA family</fullName>
    </submittedName>
</protein>
<keyword evidence="3 6" id="KW-0812">Transmembrane</keyword>
<dbReference type="STRING" id="1128398.Curi_c26500"/>
<keyword evidence="4 6" id="KW-1133">Transmembrane helix</keyword>
<proteinExistence type="inferred from homology"/>
<dbReference type="Gene3D" id="1.10.3730.20">
    <property type="match status" value="1"/>
</dbReference>
<evidence type="ECO:0000313" key="8">
    <source>
        <dbReference type="EMBL" id="AFS79645.1"/>
    </source>
</evidence>
<evidence type="ECO:0000256" key="2">
    <source>
        <dbReference type="ARBA" id="ARBA00007362"/>
    </source>
</evidence>
<evidence type="ECO:0000256" key="5">
    <source>
        <dbReference type="ARBA" id="ARBA00023136"/>
    </source>
</evidence>
<organism evidence="8 9">
    <name type="scientific">Gottschalkia acidurici (strain ATCC 7906 / DSM 604 / BCRC 14475 / CIP 104303 / KCTC 5404 / NCIMB 10678 / 9a)</name>
    <name type="common">Clostridium acidurici</name>
    <dbReference type="NCBI Taxonomy" id="1128398"/>
    <lineage>
        <taxon>Bacteria</taxon>
        <taxon>Bacillati</taxon>
        <taxon>Bacillota</taxon>
        <taxon>Tissierellia</taxon>
        <taxon>Tissierellales</taxon>
        <taxon>Gottschalkiaceae</taxon>
        <taxon>Gottschalkia</taxon>
    </lineage>
</organism>
<feature type="transmembrane region" description="Helical" evidence="6">
    <location>
        <begin position="178"/>
        <end position="201"/>
    </location>
</feature>
<reference evidence="8 9" key="1">
    <citation type="journal article" date="2012" name="PLoS ONE">
        <title>The purine-utilizing bacterium Clostridium acidurici 9a: a genome-guided metabolic reconsideration.</title>
        <authorList>
            <person name="Hartwich K."/>
            <person name="Poehlein A."/>
            <person name="Daniel R."/>
        </authorList>
    </citation>
    <scope>NUCLEOTIDE SEQUENCE [LARGE SCALE GENOMIC DNA]</scope>
    <source>
        <strain evidence="9">ATCC 7906 / DSM 604 / BCRC 14475 / CIP 104303 / KCTC 5404 / NCIMB 10678 / 9a</strain>
    </source>
</reference>
<dbReference type="HOGENOM" id="CLU_032828_0_1_9"/>
<evidence type="ECO:0000259" key="7">
    <source>
        <dbReference type="Pfam" id="PF00892"/>
    </source>
</evidence>
<name>K0B3Z6_GOTA9</name>
<accession>K0B3Z6</accession>
<dbReference type="InterPro" id="IPR000620">
    <property type="entry name" value="EamA_dom"/>
</dbReference>
<feature type="domain" description="EamA" evidence="7">
    <location>
        <begin position="9"/>
        <end position="138"/>
    </location>
</feature>
<keyword evidence="5 6" id="KW-0472">Membrane</keyword>
<evidence type="ECO:0000256" key="1">
    <source>
        <dbReference type="ARBA" id="ARBA00004141"/>
    </source>
</evidence>
<sequence>MVKIKDRQKGILLMLLSALCFAIMASFVKSLENYPVTEKVFFRNFLSLLVSIFIIVKNKHSFKGNNKKFLLMRSITGMLGIAFYFYAISHLPLADAVIMNNMSPFFVAILSFIILKENITKSQIGALFLAIIGVTLITRPTLNVTVVPAVIGLLSAFFAGCSYVSVRYLRNTDSPDVIVFYFALITSLCMLPFALAGDWLFPMGVDLLKAIAIGIFATAAQYSLTYAYRFAEASEISIYNYTSIIFSSIIGIAIFSEKLEIYTILGGLLIIGGGFINYYSKRKV</sequence>
<feature type="transmembrane region" description="Helical" evidence="6">
    <location>
        <begin position="69"/>
        <end position="87"/>
    </location>
</feature>
<feature type="transmembrane region" description="Helical" evidence="6">
    <location>
        <begin position="207"/>
        <end position="226"/>
    </location>
</feature>
<dbReference type="PANTHER" id="PTHR22911:SF6">
    <property type="entry name" value="SOLUTE CARRIER FAMILY 35 MEMBER G1"/>
    <property type="match status" value="1"/>
</dbReference>
<dbReference type="EMBL" id="CP003326">
    <property type="protein sequence ID" value="AFS79645.1"/>
    <property type="molecule type" value="Genomic_DNA"/>
</dbReference>
<dbReference type="eggNOG" id="COG0697">
    <property type="taxonomic scope" value="Bacteria"/>
</dbReference>
<dbReference type="AlphaFoldDB" id="K0B3Z6"/>
<keyword evidence="9" id="KW-1185">Reference proteome</keyword>